<evidence type="ECO:0000256" key="3">
    <source>
        <dbReference type="ARBA" id="ARBA00022989"/>
    </source>
</evidence>
<dbReference type="Proteomes" id="UP000193922">
    <property type="component" value="Unassembled WGS sequence"/>
</dbReference>
<reference evidence="8 9" key="1">
    <citation type="submission" date="2016-07" db="EMBL/GenBank/DDBJ databases">
        <title>Pervasive Adenine N6-methylation of Active Genes in Fungi.</title>
        <authorList>
            <consortium name="DOE Joint Genome Institute"/>
            <person name="Mondo S.J."/>
            <person name="Dannebaum R.O."/>
            <person name="Kuo R.C."/>
            <person name="Labutti K."/>
            <person name="Haridas S."/>
            <person name="Kuo A."/>
            <person name="Salamov A."/>
            <person name="Ahrendt S.R."/>
            <person name="Lipzen A."/>
            <person name="Sullivan W."/>
            <person name="Andreopoulos W.B."/>
            <person name="Clum A."/>
            <person name="Lindquist E."/>
            <person name="Daum C."/>
            <person name="Ramamoorthy G.K."/>
            <person name="Gryganskyi A."/>
            <person name="Culley D."/>
            <person name="Magnuson J.K."/>
            <person name="James T.Y."/>
            <person name="O'Malley M.A."/>
            <person name="Stajich J.E."/>
            <person name="Spatafora J.W."/>
            <person name="Visel A."/>
            <person name="Grigoriev I.V."/>
        </authorList>
    </citation>
    <scope>NUCLEOTIDE SEQUENCE [LARGE SCALE GENOMIC DNA]</scope>
    <source>
        <strain evidence="8 9">ATCC 12442</strain>
    </source>
</reference>
<feature type="transmembrane region" description="Helical" evidence="7">
    <location>
        <begin position="128"/>
        <end position="148"/>
    </location>
</feature>
<keyword evidence="2 7" id="KW-0812">Transmembrane</keyword>
<name>A0A1Y1WM20_9FUNG</name>
<dbReference type="InterPro" id="IPR006603">
    <property type="entry name" value="PQ-loop_rpt"/>
</dbReference>
<comment type="catalytic activity">
    <reaction evidence="6">
        <text>L-histidine(out) + L-arginine(in) = L-histidine(in) + L-arginine(out)</text>
        <dbReference type="Rhea" id="RHEA:71063"/>
        <dbReference type="ChEBI" id="CHEBI:32682"/>
        <dbReference type="ChEBI" id="CHEBI:57595"/>
    </reaction>
</comment>
<evidence type="ECO:0000313" key="8">
    <source>
        <dbReference type="EMBL" id="ORX74552.1"/>
    </source>
</evidence>
<dbReference type="GO" id="GO:0098852">
    <property type="term" value="C:lytic vacuole membrane"/>
    <property type="evidence" value="ECO:0007669"/>
    <property type="project" value="UniProtKB-ARBA"/>
</dbReference>
<feature type="transmembrane region" description="Helical" evidence="7">
    <location>
        <begin position="6"/>
        <end position="27"/>
    </location>
</feature>
<keyword evidence="4 7" id="KW-0472">Membrane</keyword>
<comment type="similarity">
    <text evidence="5">Belongs to the laat-1 family.</text>
</comment>
<evidence type="ECO:0000313" key="9">
    <source>
        <dbReference type="Proteomes" id="UP000193922"/>
    </source>
</evidence>
<feature type="transmembrane region" description="Helical" evidence="7">
    <location>
        <begin position="71"/>
        <end position="92"/>
    </location>
</feature>
<keyword evidence="3 7" id="KW-1133">Transmembrane helix</keyword>
<dbReference type="GO" id="GO:0015174">
    <property type="term" value="F:basic amino acid transmembrane transporter activity"/>
    <property type="evidence" value="ECO:0007669"/>
    <property type="project" value="UniProtKB-ARBA"/>
</dbReference>
<dbReference type="EMBL" id="MCFD01000001">
    <property type="protein sequence ID" value="ORX74552.1"/>
    <property type="molecule type" value="Genomic_DNA"/>
</dbReference>
<keyword evidence="9" id="KW-1185">Reference proteome</keyword>
<protein>
    <submittedName>
        <fullName evidence="8">PQ-loop-domain-containing protein</fullName>
    </submittedName>
</protein>
<comment type="caution">
    <text evidence="8">The sequence shown here is derived from an EMBL/GenBank/DDBJ whole genome shotgun (WGS) entry which is preliminary data.</text>
</comment>
<dbReference type="InterPro" id="IPR051415">
    <property type="entry name" value="LAAT-1"/>
</dbReference>
<feature type="transmembrane region" description="Helical" evidence="7">
    <location>
        <begin position="39"/>
        <end position="59"/>
    </location>
</feature>
<gene>
    <name evidence="8" type="ORF">DL89DRAFT_254370</name>
</gene>
<dbReference type="SMART" id="SM00679">
    <property type="entry name" value="CTNS"/>
    <property type="match status" value="1"/>
</dbReference>
<evidence type="ECO:0000256" key="5">
    <source>
        <dbReference type="ARBA" id="ARBA00038039"/>
    </source>
</evidence>
<dbReference type="AlphaFoldDB" id="A0A1Y1WM20"/>
<comment type="subcellular location">
    <subcellularLocation>
        <location evidence="1">Membrane</location>
        <topology evidence="1">Multi-pass membrane protein</topology>
    </subcellularLocation>
</comment>
<proteinExistence type="inferred from homology"/>
<dbReference type="Pfam" id="PF04193">
    <property type="entry name" value="PQ-loop"/>
    <property type="match status" value="1"/>
</dbReference>
<dbReference type="RefSeq" id="XP_040747763.1">
    <property type="nucleotide sequence ID" value="XM_040885268.1"/>
</dbReference>
<sequence length="166" mass="18526">MLDAGIGQIVSSVFGYVSIACWFVVLMPQIHLNYKRKSCEGVSLAFYLMWSLGDALNLLGACLENMIPTAIILPLYYILTDTVVLTQFYMYYGNRPVGSDAEQQALLDEETCQDMPAESHSKSHKWKWTALVVVLALGSAVIAAYAYANSSHHHFMHAQTLMQLDI</sequence>
<evidence type="ECO:0000256" key="2">
    <source>
        <dbReference type="ARBA" id="ARBA00022692"/>
    </source>
</evidence>
<evidence type="ECO:0000256" key="6">
    <source>
        <dbReference type="ARBA" id="ARBA00050768"/>
    </source>
</evidence>
<dbReference type="FunFam" id="1.20.1280.290:FF:000009">
    <property type="entry name" value="PQ loop repeat family protein"/>
    <property type="match status" value="1"/>
</dbReference>
<dbReference type="GO" id="GO:0034486">
    <property type="term" value="P:vacuolar transmembrane transport"/>
    <property type="evidence" value="ECO:0007669"/>
    <property type="project" value="UniProtKB-ARBA"/>
</dbReference>
<evidence type="ECO:0000256" key="7">
    <source>
        <dbReference type="SAM" id="Phobius"/>
    </source>
</evidence>
<dbReference type="Gene3D" id="1.20.1280.290">
    <property type="match status" value="1"/>
</dbReference>
<organism evidence="8 9">
    <name type="scientific">Linderina pennispora</name>
    <dbReference type="NCBI Taxonomy" id="61395"/>
    <lineage>
        <taxon>Eukaryota</taxon>
        <taxon>Fungi</taxon>
        <taxon>Fungi incertae sedis</taxon>
        <taxon>Zoopagomycota</taxon>
        <taxon>Kickxellomycotina</taxon>
        <taxon>Kickxellomycetes</taxon>
        <taxon>Kickxellales</taxon>
        <taxon>Kickxellaceae</taxon>
        <taxon>Linderina</taxon>
    </lineage>
</organism>
<evidence type="ECO:0000256" key="1">
    <source>
        <dbReference type="ARBA" id="ARBA00004141"/>
    </source>
</evidence>
<evidence type="ECO:0000256" key="4">
    <source>
        <dbReference type="ARBA" id="ARBA00023136"/>
    </source>
</evidence>
<accession>A0A1Y1WM20</accession>
<dbReference type="OrthoDB" id="8048523at2759"/>
<dbReference type="PANTHER" id="PTHR16201:SF44">
    <property type="entry name" value="SEVEN TRANSMEMBRANE PROTEIN 1"/>
    <property type="match status" value="1"/>
</dbReference>
<dbReference type="PANTHER" id="PTHR16201">
    <property type="entry name" value="SEVEN TRANSMEMBRANE PROTEIN 1-RELATED"/>
    <property type="match status" value="1"/>
</dbReference>
<dbReference type="GeneID" id="63801916"/>